<keyword evidence="10 11" id="KW-0998">Cell outer membrane</keyword>
<dbReference type="PROSITE" id="PS52016">
    <property type="entry name" value="TONB_DEPENDENT_REC_3"/>
    <property type="match status" value="1"/>
</dbReference>
<evidence type="ECO:0000259" key="15">
    <source>
        <dbReference type="Pfam" id="PF07715"/>
    </source>
</evidence>
<evidence type="ECO:0000259" key="14">
    <source>
        <dbReference type="Pfam" id="PF00593"/>
    </source>
</evidence>
<dbReference type="PANTHER" id="PTHR32552">
    <property type="entry name" value="FERRICHROME IRON RECEPTOR-RELATED"/>
    <property type="match status" value="1"/>
</dbReference>
<evidence type="ECO:0000256" key="13">
    <source>
        <dbReference type="SAM" id="SignalP"/>
    </source>
</evidence>
<keyword evidence="16" id="KW-0675">Receptor</keyword>
<keyword evidence="9 11" id="KW-0472">Membrane</keyword>
<proteinExistence type="inferred from homology"/>
<evidence type="ECO:0000256" key="2">
    <source>
        <dbReference type="ARBA" id="ARBA00022448"/>
    </source>
</evidence>
<keyword evidence="8 12" id="KW-0798">TonB box</keyword>
<dbReference type="Proteomes" id="UP000564677">
    <property type="component" value="Unassembled WGS sequence"/>
</dbReference>
<dbReference type="Pfam" id="PF00593">
    <property type="entry name" value="TonB_dep_Rec_b-barrel"/>
    <property type="match status" value="1"/>
</dbReference>
<dbReference type="EMBL" id="JAASQV010000002">
    <property type="protein sequence ID" value="NIJ65995.1"/>
    <property type="molecule type" value="Genomic_DNA"/>
</dbReference>
<organism evidence="16 17">
    <name type="scientific">Sphingomonas leidyi</name>
    <dbReference type="NCBI Taxonomy" id="68569"/>
    <lineage>
        <taxon>Bacteria</taxon>
        <taxon>Pseudomonadati</taxon>
        <taxon>Pseudomonadota</taxon>
        <taxon>Alphaproteobacteria</taxon>
        <taxon>Sphingomonadales</taxon>
        <taxon>Sphingomonadaceae</taxon>
        <taxon>Sphingomonas</taxon>
    </lineage>
</organism>
<evidence type="ECO:0000313" key="16">
    <source>
        <dbReference type="EMBL" id="NIJ65995.1"/>
    </source>
</evidence>
<evidence type="ECO:0000256" key="7">
    <source>
        <dbReference type="ARBA" id="ARBA00023065"/>
    </source>
</evidence>
<evidence type="ECO:0000256" key="12">
    <source>
        <dbReference type="RuleBase" id="RU003357"/>
    </source>
</evidence>
<dbReference type="InterPro" id="IPR036942">
    <property type="entry name" value="Beta-barrel_TonB_sf"/>
</dbReference>
<protein>
    <submittedName>
        <fullName evidence="16">Outer membrane receptor protein involved in Fe transport</fullName>
    </submittedName>
</protein>
<feature type="domain" description="TonB-dependent receptor plug" evidence="15">
    <location>
        <begin position="54"/>
        <end position="166"/>
    </location>
</feature>
<feature type="chain" id="PRO_5031229861" evidence="13">
    <location>
        <begin position="20"/>
        <end position="745"/>
    </location>
</feature>
<evidence type="ECO:0000256" key="6">
    <source>
        <dbReference type="ARBA" id="ARBA00023004"/>
    </source>
</evidence>
<keyword evidence="4" id="KW-0410">Iron transport</keyword>
<evidence type="ECO:0000256" key="4">
    <source>
        <dbReference type="ARBA" id="ARBA00022496"/>
    </source>
</evidence>
<evidence type="ECO:0000256" key="9">
    <source>
        <dbReference type="ARBA" id="ARBA00023136"/>
    </source>
</evidence>
<dbReference type="SUPFAM" id="SSF56935">
    <property type="entry name" value="Porins"/>
    <property type="match status" value="1"/>
</dbReference>
<feature type="signal peptide" evidence="13">
    <location>
        <begin position="1"/>
        <end position="19"/>
    </location>
</feature>
<reference evidence="16 17" key="1">
    <citation type="submission" date="2020-03" db="EMBL/GenBank/DDBJ databases">
        <title>Genomic Encyclopedia of Type Strains, Phase IV (KMG-IV): sequencing the most valuable type-strain genomes for metagenomic binning, comparative biology and taxonomic classification.</title>
        <authorList>
            <person name="Goeker M."/>
        </authorList>
    </citation>
    <scope>NUCLEOTIDE SEQUENCE [LARGE SCALE GENOMIC DNA]</scope>
    <source>
        <strain evidence="16 17">DSM 4733</strain>
    </source>
</reference>
<dbReference type="RefSeq" id="WP_167300291.1">
    <property type="nucleotide sequence ID" value="NZ_JAASQV010000002.1"/>
</dbReference>
<keyword evidence="6" id="KW-0408">Iron</keyword>
<accession>A0A7X5V1U9</accession>
<keyword evidence="2 11" id="KW-0813">Transport</keyword>
<evidence type="ECO:0000313" key="17">
    <source>
        <dbReference type="Proteomes" id="UP000564677"/>
    </source>
</evidence>
<comment type="subcellular location">
    <subcellularLocation>
        <location evidence="1 11">Cell outer membrane</location>
        <topology evidence="1 11">Multi-pass membrane protein</topology>
    </subcellularLocation>
</comment>
<comment type="caution">
    <text evidence="16">The sequence shown here is derived from an EMBL/GenBank/DDBJ whole genome shotgun (WGS) entry which is preliminary data.</text>
</comment>
<dbReference type="InterPro" id="IPR012910">
    <property type="entry name" value="Plug_dom"/>
</dbReference>
<gene>
    <name evidence="16" type="ORF">FHR20_002957</name>
</gene>
<dbReference type="Gene3D" id="2.40.170.20">
    <property type="entry name" value="TonB-dependent receptor, beta-barrel domain"/>
    <property type="match status" value="1"/>
</dbReference>
<dbReference type="PANTHER" id="PTHR32552:SF81">
    <property type="entry name" value="TONB-DEPENDENT OUTER MEMBRANE RECEPTOR"/>
    <property type="match status" value="1"/>
</dbReference>
<dbReference type="InterPro" id="IPR039426">
    <property type="entry name" value="TonB-dep_rcpt-like"/>
</dbReference>
<evidence type="ECO:0000256" key="1">
    <source>
        <dbReference type="ARBA" id="ARBA00004571"/>
    </source>
</evidence>
<keyword evidence="5 11" id="KW-0812">Transmembrane</keyword>
<feature type="domain" description="TonB-dependent receptor-like beta-barrel" evidence="14">
    <location>
        <begin position="322"/>
        <end position="705"/>
    </location>
</feature>
<dbReference type="InterPro" id="IPR000531">
    <property type="entry name" value="Beta-barrel_TonB"/>
</dbReference>
<evidence type="ECO:0000256" key="8">
    <source>
        <dbReference type="ARBA" id="ARBA00023077"/>
    </source>
</evidence>
<name>A0A7X5V1U9_9SPHN</name>
<comment type="similarity">
    <text evidence="11 12">Belongs to the TonB-dependent receptor family.</text>
</comment>
<dbReference type="AlphaFoldDB" id="A0A7X5V1U9"/>
<keyword evidence="17" id="KW-1185">Reference proteome</keyword>
<dbReference type="GO" id="GO:0009279">
    <property type="term" value="C:cell outer membrane"/>
    <property type="evidence" value="ECO:0007669"/>
    <property type="project" value="UniProtKB-SubCell"/>
</dbReference>
<keyword evidence="7" id="KW-0406">Ion transport</keyword>
<evidence type="ECO:0000256" key="5">
    <source>
        <dbReference type="ARBA" id="ARBA00022692"/>
    </source>
</evidence>
<evidence type="ECO:0000256" key="10">
    <source>
        <dbReference type="ARBA" id="ARBA00023237"/>
    </source>
</evidence>
<dbReference type="GO" id="GO:0006826">
    <property type="term" value="P:iron ion transport"/>
    <property type="evidence" value="ECO:0007669"/>
    <property type="project" value="UniProtKB-KW"/>
</dbReference>
<evidence type="ECO:0000256" key="3">
    <source>
        <dbReference type="ARBA" id="ARBA00022452"/>
    </source>
</evidence>
<evidence type="ECO:0000256" key="11">
    <source>
        <dbReference type="PROSITE-ProRule" id="PRU01360"/>
    </source>
</evidence>
<keyword evidence="13" id="KW-0732">Signal</keyword>
<sequence length="745" mass="79088">MGRFTLLVGAGGAVVCAMAAPGAAAQDRAPPEISAASGQDSEIIVTATRRNERLQDVAGAVSALTGDTLERLRAKSLADFAAYTPGVSFETTTPSTNKVVIRGITTGGTQLNSAIGLYLDDVPIGSSTPFGFGVQAINLGMFDLRRIEVLNGPQGTLFGANALGGTLRYITEIPVLDETRGRIEGEAGYTAHGDANLAGRAMLNLPFGDRVALRATGLVSKDAGYADDPAHNRRNLGDARTLQGRASLLFQATPDLSIRLNGYAQRIRSNGNAVVFRDPVTHRPTGGVYDQSFALEQPSEATLYVGSAVIDWMLGFAKLTSITAYQKTTINSIRDFTVPYSAILRAAIGPAGANPYGVPADVGTKRFTQEVRLASGNNKSFEWVVGGFYSNEDTLQNIRALNAADPQGKLLGLTLAELKLPSTAREFALFANGTVYFTSTIDATIGVRQSWNDQVFTTNGVGLLVNSRAPTTPVTSTGESNESVRTYLFNLRYRPTARTLVYGRIASGYRPGGPNLVINGVGTGSDRFEADTLWNYELGLKHGFGGGRGFFNISGYHIDWTNIQQVRNVGGINQLVNAGNARINGVESALSYRVVPGVSLLLSGAYTDAKLTTAAPALGVNHAGARIPLSPRVSIALAGNYDFDLGDRWSGTFNLGIRHIGERTAGYAGSAIAPLYKLAAYSVVDATLSLRTASGWEIGPYVKNVFDRRGEVSASTVFNQYVPGTPVAVTISQPRTFGLVVGRNF</sequence>
<keyword evidence="3 11" id="KW-1134">Transmembrane beta strand</keyword>
<dbReference type="Pfam" id="PF07715">
    <property type="entry name" value="Plug"/>
    <property type="match status" value="1"/>
</dbReference>